<feature type="transmembrane region" description="Helical" evidence="1">
    <location>
        <begin position="130"/>
        <end position="152"/>
    </location>
</feature>
<reference evidence="2 3" key="1">
    <citation type="journal article" date="2011" name="PLoS Pathog.">
        <title>Endophytic Life Strategies Decoded by Genome and Transcriptome Analyses of the Mutualistic Root Symbiont Piriformospora indica.</title>
        <authorList>
            <person name="Zuccaro A."/>
            <person name="Lahrmann U."/>
            <person name="Guldener U."/>
            <person name="Langen G."/>
            <person name="Pfiffi S."/>
            <person name="Biedenkopf D."/>
            <person name="Wong P."/>
            <person name="Samans B."/>
            <person name="Grimm C."/>
            <person name="Basiewicz M."/>
            <person name="Murat C."/>
            <person name="Martin F."/>
            <person name="Kogel K.H."/>
        </authorList>
    </citation>
    <scope>NUCLEOTIDE SEQUENCE [LARGE SCALE GENOMIC DNA]</scope>
    <source>
        <strain evidence="2 3">DSM 11827</strain>
    </source>
</reference>
<dbReference type="OrthoDB" id="3320745at2759"/>
<dbReference type="AlphaFoldDB" id="G4TYC9"/>
<comment type="caution">
    <text evidence="2">The sequence shown here is derived from an EMBL/GenBank/DDBJ whole genome shotgun (WGS) entry which is preliminary data.</text>
</comment>
<keyword evidence="1" id="KW-0812">Transmembrane</keyword>
<dbReference type="Proteomes" id="UP000007148">
    <property type="component" value="Unassembled WGS sequence"/>
</dbReference>
<keyword evidence="1" id="KW-0472">Membrane</keyword>
<name>G4TYC9_SERID</name>
<keyword evidence="3" id="KW-1185">Reference proteome</keyword>
<feature type="transmembrane region" description="Helical" evidence="1">
    <location>
        <begin position="28"/>
        <end position="47"/>
    </location>
</feature>
<organism evidence="2 3">
    <name type="scientific">Serendipita indica (strain DSM 11827)</name>
    <name type="common">Root endophyte fungus</name>
    <name type="synonym">Piriformospora indica</name>
    <dbReference type="NCBI Taxonomy" id="1109443"/>
    <lineage>
        <taxon>Eukaryota</taxon>
        <taxon>Fungi</taxon>
        <taxon>Dikarya</taxon>
        <taxon>Basidiomycota</taxon>
        <taxon>Agaricomycotina</taxon>
        <taxon>Agaricomycetes</taxon>
        <taxon>Sebacinales</taxon>
        <taxon>Serendipitaceae</taxon>
        <taxon>Serendipita</taxon>
    </lineage>
</organism>
<keyword evidence="1" id="KW-1133">Transmembrane helix</keyword>
<dbReference type="EMBL" id="CAFZ01000698">
    <property type="protein sequence ID" value="CCA76322.1"/>
    <property type="molecule type" value="Genomic_DNA"/>
</dbReference>
<evidence type="ECO:0000313" key="3">
    <source>
        <dbReference type="Proteomes" id="UP000007148"/>
    </source>
</evidence>
<evidence type="ECO:0000256" key="1">
    <source>
        <dbReference type="SAM" id="Phobius"/>
    </source>
</evidence>
<dbReference type="HOGENOM" id="CLU_1245810_0_0_1"/>
<dbReference type="InParanoid" id="G4TYC9"/>
<feature type="transmembrane region" description="Helical" evidence="1">
    <location>
        <begin position="107"/>
        <end position="124"/>
    </location>
</feature>
<gene>
    <name evidence="2" type="ORF">PIIN_10317</name>
</gene>
<protein>
    <submittedName>
        <fullName evidence="2">Uncharacterized protein</fullName>
    </submittedName>
</protein>
<evidence type="ECO:0000313" key="2">
    <source>
        <dbReference type="EMBL" id="CCA76322.1"/>
    </source>
</evidence>
<accession>G4TYC9</accession>
<proteinExistence type="predicted"/>
<sequence>MSVWFSLALVLQFLCITMVSFIISLRLLYFMLAIWFASLCASFGLIVESMWAHSENLMCEVSFNVFLTVSPTFGSNGSRRQSSMDYTASSCLEARKLAMAIPYRDGIIFYAGTFSITLAVLATWHFASRVYIGVTVYAPWIAFQIAISWILLDFRTSQVFERASHQRQAHIHMAGIIAPRERESQQGASTQLIYTSDSRDAGHKAPISSGLSAWLKRPSQYG</sequence>